<proteinExistence type="predicted"/>
<dbReference type="PANTHER" id="PTHR36933:SF1">
    <property type="entry name" value="SLL0788 PROTEIN"/>
    <property type="match status" value="1"/>
</dbReference>
<dbReference type="InterPro" id="IPR005183">
    <property type="entry name" value="DUF305_CopM-like"/>
</dbReference>
<name>A0A516IUB1_9SPHN</name>
<dbReference type="Proteomes" id="UP000321857">
    <property type="component" value="Chromosome"/>
</dbReference>
<keyword evidence="4" id="KW-1185">Reference proteome</keyword>
<gene>
    <name evidence="3" type="ORF">FMM02_03175</name>
</gene>
<evidence type="ECO:0000256" key="1">
    <source>
        <dbReference type="SAM" id="Phobius"/>
    </source>
</evidence>
<dbReference type="EMBL" id="CP041659">
    <property type="protein sequence ID" value="QDP20498.1"/>
    <property type="molecule type" value="Genomic_DNA"/>
</dbReference>
<organism evidence="3 4">
    <name type="scientific">Sphingomonas xanthus</name>
    <dbReference type="NCBI Taxonomy" id="2594473"/>
    <lineage>
        <taxon>Bacteria</taxon>
        <taxon>Pseudomonadati</taxon>
        <taxon>Pseudomonadota</taxon>
        <taxon>Alphaproteobacteria</taxon>
        <taxon>Sphingomonadales</taxon>
        <taxon>Sphingomonadaceae</taxon>
        <taxon>Sphingomonas</taxon>
    </lineage>
</organism>
<feature type="transmembrane region" description="Helical" evidence="1">
    <location>
        <begin position="48"/>
        <end position="68"/>
    </location>
</feature>
<sequence length="158" mass="18139">MPSDMKMSKDMQRHHYRMLAVNLALSLLVMYVAMFAMIWSFGEFIQNVNFLYMALVMWAPMAIVMLLTMKSMYQDKRLNLILYAVFVLTLVLSFAAIRAQSLVGDKQFLRSMIPHHSGAILMCERAKISDPEVQQLCADIIAGQKAEIDQMKAILERK</sequence>
<dbReference type="AlphaFoldDB" id="A0A516IUB1"/>
<protein>
    <submittedName>
        <fullName evidence="3">DUF305 domain-containing protein</fullName>
    </submittedName>
</protein>
<dbReference type="PANTHER" id="PTHR36933">
    <property type="entry name" value="SLL0788 PROTEIN"/>
    <property type="match status" value="1"/>
</dbReference>
<evidence type="ECO:0000313" key="3">
    <source>
        <dbReference type="EMBL" id="QDP20498.1"/>
    </source>
</evidence>
<feature type="domain" description="DUF305" evidence="2">
    <location>
        <begin position="103"/>
        <end position="155"/>
    </location>
</feature>
<accession>A0A516IUB1</accession>
<keyword evidence="1" id="KW-0472">Membrane</keyword>
<dbReference type="Gene3D" id="1.20.1260.10">
    <property type="match status" value="1"/>
</dbReference>
<keyword evidence="1" id="KW-0812">Transmembrane</keyword>
<feature type="transmembrane region" description="Helical" evidence="1">
    <location>
        <begin position="80"/>
        <end position="97"/>
    </location>
</feature>
<keyword evidence="1" id="KW-1133">Transmembrane helix</keyword>
<evidence type="ECO:0000259" key="2">
    <source>
        <dbReference type="Pfam" id="PF03713"/>
    </source>
</evidence>
<feature type="transmembrane region" description="Helical" evidence="1">
    <location>
        <begin position="21"/>
        <end position="42"/>
    </location>
</feature>
<dbReference type="Pfam" id="PF03713">
    <property type="entry name" value="DUF305"/>
    <property type="match status" value="1"/>
</dbReference>
<dbReference type="InterPro" id="IPR012347">
    <property type="entry name" value="Ferritin-like"/>
</dbReference>
<evidence type="ECO:0000313" key="4">
    <source>
        <dbReference type="Proteomes" id="UP000321857"/>
    </source>
</evidence>
<reference evidence="3 4" key="1">
    <citation type="submission" date="2019-07" db="EMBL/GenBank/DDBJ databases">
        <title>Sphingomonas AE3 Genome sequencing and assembly.</title>
        <authorList>
            <person name="Kim H."/>
        </authorList>
    </citation>
    <scope>NUCLEOTIDE SEQUENCE [LARGE SCALE GENOMIC DNA]</scope>
    <source>
        <strain evidence="3 4">AE3</strain>
    </source>
</reference>
<dbReference type="KEGG" id="sxa:FMM02_03175"/>
<dbReference type="OrthoDB" id="517560at2"/>